<dbReference type="EMBL" id="CP031034">
    <property type="protein sequence ID" value="QDZ17547.1"/>
    <property type="molecule type" value="Genomic_DNA"/>
</dbReference>
<proteinExistence type="predicted"/>
<accession>A0A5B8MB11</accession>
<reference evidence="2 3" key="1">
    <citation type="submission" date="2018-07" db="EMBL/GenBank/DDBJ databases">
        <title>The complete nuclear genome of the prasinophyte Chloropicon primus (CCMP1205).</title>
        <authorList>
            <person name="Pombert J.-F."/>
            <person name="Otis C."/>
            <person name="Turmel M."/>
            <person name="Lemieux C."/>
        </authorList>
    </citation>
    <scope>NUCLEOTIDE SEQUENCE [LARGE SCALE GENOMIC DNA]</scope>
    <source>
        <strain evidence="2 3">CCMP1205</strain>
    </source>
</reference>
<keyword evidence="1" id="KW-0175">Coiled coil</keyword>
<evidence type="ECO:0000313" key="3">
    <source>
        <dbReference type="Proteomes" id="UP000316726"/>
    </source>
</evidence>
<organism evidence="2 3">
    <name type="scientific">Chloropicon primus</name>
    <dbReference type="NCBI Taxonomy" id="1764295"/>
    <lineage>
        <taxon>Eukaryota</taxon>
        <taxon>Viridiplantae</taxon>
        <taxon>Chlorophyta</taxon>
        <taxon>Chloropicophyceae</taxon>
        <taxon>Chloropicales</taxon>
        <taxon>Chloropicaceae</taxon>
        <taxon>Chloropicon</taxon>
    </lineage>
</organism>
<keyword evidence="3" id="KW-1185">Reference proteome</keyword>
<protein>
    <submittedName>
        <fullName evidence="2">Uncharacterized protein</fullName>
    </submittedName>
</protein>
<dbReference type="Proteomes" id="UP000316726">
    <property type="component" value="Chromosome 1"/>
</dbReference>
<feature type="coiled-coil region" evidence="1">
    <location>
        <begin position="221"/>
        <end position="269"/>
    </location>
</feature>
<feature type="coiled-coil region" evidence="1">
    <location>
        <begin position="304"/>
        <end position="379"/>
    </location>
</feature>
<dbReference type="AlphaFoldDB" id="A0A5B8MB11"/>
<name>A0A5B8MB11_9CHLO</name>
<sequence>MEDREVAMSLVKKLLADQREDLEEIRGEVQTYQLSLARALGTAGKSLAGLKEEKSETARMLSFLKQSTEDKEKVEKDLRSGMAEKQAEITRLSGDLGKAKRVEKDWTDRLKEQEDKCSDLEKRLEQTARSETEARRRLSITEVSSSSRKEVMSLSSLVEANKVEVERLREELDLQSKSHSLRIAELQESFQAKIRELRRVHGEQIASNRSQLEDGIRAKLASEATTSAETLAQEKAALETQVGALRAELGNAKAKLSESEKNLETARTQEGDARKKTYMVEKQNRTLRAEVDDLKAKSAAADGSKKLEEENKSLAGEVGRLKAELDAKTKALEEKGAEKEGLSMLDIMEQQLVKLSNLLSAKEEEIEALKLTVERECLERGNLVAELSRARQGRKNL</sequence>
<evidence type="ECO:0000313" key="2">
    <source>
        <dbReference type="EMBL" id="QDZ17547.1"/>
    </source>
</evidence>
<gene>
    <name evidence="2" type="ORF">A3770_01p00650</name>
</gene>
<feature type="coiled-coil region" evidence="1">
    <location>
        <begin position="103"/>
        <end position="137"/>
    </location>
</feature>
<evidence type="ECO:0000256" key="1">
    <source>
        <dbReference type="SAM" id="Coils"/>
    </source>
</evidence>